<sequence>MYGAYESISVTVDDGVATVTFHRPEKYNALSTEVSLDLARAFTEIQLDRDIDVVVVTGEGTDAFCAGADIEEYAGDAAAHDPRQKDRQRFLYEDVYRALYDLHPPTIAKINGYCVGGGLILAAFCDLRIAVDDAEFGVPTTDIGMVPSGGSTYRLAQLIGEAKLKELVYTADLIDAAAARDAGFLNRVVPRSDLDDAVDDVVDSIQHTGQSAVKHSKRAINGGVNATDPDTAREHEAAVWWEQFTTAERARLIDEFNEG</sequence>
<dbReference type="Proteomes" id="UP001597075">
    <property type="component" value="Unassembled WGS sequence"/>
</dbReference>
<dbReference type="RefSeq" id="WP_256404494.1">
    <property type="nucleotide sequence ID" value="NZ_CP187151.1"/>
</dbReference>
<evidence type="ECO:0000313" key="3">
    <source>
        <dbReference type="Proteomes" id="UP001597075"/>
    </source>
</evidence>
<dbReference type="Pfam" id="PF00378">
    <property type="entry name" value="ECH_1"/>
    <property type="match status" value="1"/>
</dbReference>
<dbReference type="InterPro" id="IPR029045">
    <property type="entry name" value="ClpP/crotonase-like_dom_sf"/>
</dbReference>
<dbReference type="InterPro" id="IPR001753">
    <property type="entry name" value="Enoyl-CoA_hydra/iso"/>
</dbReference>
<proteinExistence type="inferred from homology"/>
<evidence type="ECO:0000313" key="2">
    <source>
        <dbReference type="EMBL" id="MFD1634240.1"/>
    </source>
</evidence>
<dbReference type="AlphaFoldDB" id="A0ABD6D0Y9"/>
<dbReference type="EMBL" id="JBHUDL010000010">
    <property type="protein sequence ID" value="MFD1634240.1"/>
    <property type="molecule type" value="Genomic_DNA"/>
</dbReference>
<comment type="similarity">
    <text evidence="1">Belongs to the enoyl-CoA hydratase/isomerase family.</text>
</comment>
<protein>
    <submittedName>
        <fullName evidence="2">Enoyl-CoA hydratase/isomerase family protein</fullName>
    </submittedName>
</protein>
<dbReference type="PANTHER" id="PTHR43802:SF1">
    <property type="entry name" value="IP11341P-RELATED"/>
    <property type="match status" value="1"/>
</dbReference>
<accession>A0ABD6D0Y9</accession>
<evidence type="ECO:0000256" key="1">
    <source>
        <dbReference type="ARBA" id="ARBA00005254"/>
    </source>
</evidence>
<organism evidence="2 3">
    <name type="scientific">Haloplanus ruber</name>
    <dbReference type="NCBI Taxonomy" id="869892"/>
    <lineage>
        <taxon>Archaea</taxon>
        <taxon>Methanobacteriati</taxon>
        <taxon>Methanobacteriota</taxon>
        <taxon>Stenosarchaea group</taxon>
        <taxon>Halobacteria</taxon>
        <taxon>Halobacteriales</taxon>
        <taxon>Haloferacaceae</taxon>
        <taxon>Haloplanus</taxon>
    </lineage>
</organism>
<gene>
    <name evidence="2" type="ORF">ACFSBJ_10930</name>
</gene>
<dbReference type="CDD" id="cd06558">
    <property type="entry name" value="crotonase-like"/>
    <property type="match status" value="1"/>
</dbReference>
<dbReference type="SUPFAM" id="SSF52096">
    <property type="entry name" value="ClpP/crotonase"/>
    <property type="match status" value="1"/>
</dbReference>
<dbReference type="Gene3D" id="3.90.226.10">
    <property type="entry name" value="2-enoyl-CoA Hydratase, Chain A, domain 1"/>
    <property type="match status" value="1"/>
</dbReference>
<comment type="caution">
    <text evidence="2">The sequence shown here is derived from an EMBL/GenBank/DDBJ whole genome shotgun (WGS) entry which is preliminary data.</text>
</comment>
<dbReference type="PANTHER" id="PTHR43802">
    <property type="entry name" value="ENOYL-COA HYDRATASE"/>
    <property type="match status" value="1"/>
</dbReference>
<reference evidence="2 3" key="1">
    <citation type="journal article" date="2019" name="Int. J. Syst. Evol. Microbiol.">
        <title>The Global Catalogue of Microorganisms (GCM) 10K type strain sequencing project: providing services to taxonomists for standard genome sequencing and annotation.</title>
        <authorList>
            <consortium name="The Broad Institute Genomics Platform"/>
            <consortium name="The Broad Institute Genome Sequencing Center for Infectious Disease"/>
            <person name="Wu L."/>
            <person name="Ma J."/>
        </authorList>
    </citation>
    <scope>NUCLEOTIDE SEQUENCE [LARGE SCALE GENOMIC DNA]</scope>
    <source>
        <strain evidence="2 3">CGMCC 1.10594</strain>
    </source>
</reference>
<keyword evidence="3" id="KW-1185">Reference proteome</keyword>
<name>A0ABD6D0Y9_9EURY</name>